<evidence type="ECO:0000313" key="4">
    <source>
        <dbReference type="Proteomes" id="UP001632037"/>
    </source>
</evidence>
<name>A0ABD3FGZ6_9STRA</name>
<keyword evidence="1" id="KW-0472">Membrane</keyword>
<keyword evidence="4" id="KW-1185">Reference proteome</keyword>
<dbReference type="Gene3D" id="2.60.120.200">
    <property type="match status" value="1"/>
</dbReference>
<dbReference type="SUPFAM" id="SSF49899">
    <property type="entry name" value="Concanavalin A-like lectins/glucanases"/>
    <property type="match status" value="1"/>
</dbReference>
<gene>
    <name evidence="3" type="ORF">V7S43_008836</name>
</gene>
<dbReference type="InterPro" id="IPR044623">
    <property type="entry name" value="HRD3"/>
</dbReference>
<organism evidence="3 4">
    <name type="scientific">Phytophthora oleae</name>
    <dbReference type="NCBI Taxonomy" id="2107226"/>
    <lineage>
        <taxon>Eukaryota</taxon>
        <taxon>Sar</taxon>
        <taxon>Stramenopiles</taxon>
        <taxon>Oomycota</taxon>
        <taxon>Peronosporomycetes</taxon>
        <taxon>Peronosporales</taxon>
        <taxon>Peronosporaceae</taxon>
        <taxon>Phytophthora</taxon>
    </lineage>
</organism>
<dbReference type="SUPFAM" id="SSF81901">
    <property type="entry name" value="HCP-like"/>
    <property type="match status" value="2"/>
</dbReference>
<protein>
    <submittedName>
        <fullName evidence="3">Uncharacterized protein</fullName>
    </submittedName>
</protein>
<dbReference type="InterPro" id="IPR013320">
    <property type="entry name" value="ConA-like_dom_sf"/>
</dbReference>
<dbReference type="SMART" id="SM00671">
    <property type="entry name" value="SEL1"/>
    <property type="match status" value="8"/>
</dbReference>
<feature type="chain" id="PRO_5044745449" evidence="2">
    <location>
        <begin position="21"/>
        <end position="1186"/>
    </location>
</feature>
<accession>A0ABD3FGZ6</accession>
<keyword evidence="1" id="KW-1133">Transmembrane helix</keyword>
<dbReference type="InterPro" id="IPR011990">
    <property type="entry name" value="TPR-like_helical_dom_sf"/>
</dbReference>
<dbReference type="Pfam" id="PF13385">
    <property type="entry name" value="Laminin_G_3"/>
    <property type="match status" value="1"/>
</dbReference>
<dbReference type="Pfam" id="PF08238">
    <property type="entry name" value="Sel1"/>
    <property type="match status" value="7"/>
</dbReference>
<dbReference type="PANTHER" id="PTHR45084">
    <property type="entry name" value="ERAD-ASSOCIATED E3 UBIQUITIN-PROTEIN LIGASE COMPONENT HRD3A-RELATED"/>
    <property type="match status" value="1"/>
</dbReference>
<evidence type="ECO:0000313" key="3">
    <source>
        <dbReference type="EMBL" id="KAL3666043.1"/>
    </source>
</evidence>
<dbReference type="AlphaFoldDB" id="A0ABD3FGZ6"/>
<dbReference type="EMBL" id="JBIMZQ010000018">
    <property type="protein sequence ID" value="KAL3666043.1"/>
    <property type="molecule type" value="Genomic_DNA"/>
</dbReference>
<keyword evidence="2" id="KW-0732">Signal</keyword>
<reference evidence="3 4" key="1">
    <citation type="submission" date="2024-09" db="EMBL/GenBank/DDBJ databases">
        <title>Genome sequencing and assembly of Phytophthora oleae, isolate VK10A, causative agent of rot of olive drupes.</title>
        <authorList>
            <person name="Conti Taguali S."/>
            <person name="Riolo M."/>
            <person name="La Spada F."/>
            <person name="Cacciola S.O."/>
            <person name="Dionisio G."/>
        </authorList>
    </citation>
    <scope>NUCLEOTIDE SEQUENCE [LARGE SCALE GENOMIC DNA]</scope>
    <source>
        <strain evidence="3 4">VK10A</strain>
    </source>
</reference>
<evidence type="ECO:0000256" key="1">
    <source>
        <dbReference type="SAM" id="Phobius"/>
    </source>
</evidence>
<dbReference type="InterPro" id="IPR006597">
    <property type="entry name" value="Sel1-like"/>
</dbReference>
<sequence length="1186" mass="131659">MLVSSVPLGILVASLGRCASLSPPENTVWLKGSPLSTWDAIESPSACALDSFRFGVRFPGSAYKTQEVFKWQLVAKSVKGWENGAVVVSGPLHVAVVSIVKQQGEELAQEVEEQREEGLKCEFDPEFCTPKLVGIRLLDVNPKEDALSLRKGHSIVLEFQQPTNRPAASSKEEMNRFVQFPEYVGEELDGTWSDDGRVLVIRIVEINEQQVKPVGELMTGLLQTKIVVAKEEDERARDRDGVNLYEGWQDLRIEPPGTYRIRIVVPGEVAFWSPEVSIVPCDASVIVLDPSRVVASSYTDLVNEELSDTLPSFAINGVLTHGGDEGFVLSHDAIEMEMPGSWSLSFWVFLTEDSTGSFRTLFFNGDGKNQQRTPSAWWKPDERRLVLRVTTETNVDVGLDSDGELPIDQWVHIGFTFVNCTQSVDHDACPRNQTSSSAEGWSYSYSFYVNGQLDTDVQVHESVVANTGPLHIGKGPWTDGMQGFTSNLKVFPVPISAEEQRKLFYSERQFHKNYADCGEESFIETDVERTAMQISYLAQCFDREEKDSRDTDDFVVGNVEVLHPDTFQMQAKSFDRSITAKNSCEPDAWDYLVEAAELGHSLACRDVGDAYLYGSHEDSCSASTPIVQNLILAGKFLRKAFTDRVYSTGKSLALLLAANSSEVADEVDHLDLLTIGLLHFAASSGAKDAFAMLGHRYSTLDSSDVEVATYHYYHAAIQAAAEYHQLGKQPLHEMTRLFDSFERDVTAGERGDDDELIQFQKLRADQGDAEAMTDMGDLYYWGAHGVSRDHTQAYNYFNRAAQAGNVNAQSAVAGMLLKGEGTTRDDSTAIKWYEKASEKNHTRALNGLGYIHFHGSGGVEANKSLALEYFERAARNAEDGDSIFNTGYCYAMGIGTSANLSRAMEFYEVAARKFGNFDAIFEMGRMWTLGVPGVVSRNSKQALEYLKAASDNGQWGRSVRKGFDLYTNGEIERAVVLYHEARELGYPVAVSNLAFLYDQRLLQKGNTASEKRALKYLLLANGENGDRETLVRIGDYHYYGLAGLRKDPKDALRWYSRASAEGDPVGAFNVGQMYEFGDGVEANVKRAQRYYDRSMELSAATETQLAIRFAVTRLSIRKWVQNTPFEILLGLENPLETGADTNTSAADSAAMFDATTNFLYGNVYMIISTGAVICVSIGVWYFHSAQ</sequence>
<comment type="caution">
    <text evidence="3">The sequence shown here is derived from an EMBL/GenBank/DDBJ whole genome shotgun (WGS) entry which is preliminary data.</text>
</comment>
<keyword evidence="1" id="KW-0812">Transmembrane</keyword>
<proteinExistence type="predicted"/>
<dbReference type="Gene3D" id="1.25.40.10">
    <property type="entry name" value="Tetratricopeptide repeat domain"/>
    <property type="match status" value="2"/>
</dbReference>
<feature type="transmembrane region" description="Helical" evidence="1">
    <location>
        <begin position="1158"/>
        <end position="1182"/>
    </location>
</feature>
<dbReference type="PANTHER" id="PTHR45084:SF1">
    <property type="entry name" value="ERAD-ASSOCIATED E3 UBIQUITIN-PROTEIN LIGASE COMPONENT HRD3A-RELATED"/>
    <property type="match status" value="1"/>
</dbReference>
<feature type="signal peptide" evidence="2">
    <location>
        <begin position="1"/>
        <end position="20"/>
    </location>
</feature>
<dbReference type="Proteomes" id="UP001632037">
    <property type="component" value="Unassembled WGS sequence"/>
</dbReference>
<evidence type="ECO:0000256" key="2">
    <source>
        <dbReference type="SAM" id="SignalP"/>
    </source>
</evidence>